<feature type="region of interest" description="Disordered" evidence="1">
    <location>
        <begin position="167"/>
        <end position="342"/>
    </location>
</feature>
<reference evidence="2 3" key="1">
    <citation type="submission" date="2015-08" db="EMBL/GenBank/DDBJ databases">
        <title>Next Generation Sequencing and Analysis of the Genome of Puccinia sorghi L Schw, the Causal Agent of Maize Common Rust.</title>
        <authorList>
            <person name="Rochi L."/>
            <person name="Burguener G."/>
            <person name="Darino M."/>
            <person name="Turjanski A."/>
            <person name="Kreff E."/>
            <person name="Dieguez M.J."/>
            <person name="Sacco F."/>
        </authorList>
    </citation>
    <scope>NUCLEOTIDE SEQUENCE [LARGE SCALE GENOMIC DNA]</scope>
    <source>
        <strain evidence="2 3">RO10H11247</strain>
    </source>
</reference>
<protein>
    <submittedName>
        <fullName evidence="2">Uncharacterized protein</fullName>
    </submittedName>
</protein>
<dbReference type="AlphaFoldDB" id="A0A0L6V5G2"/>
<evidence type="ECO:0000313" key="3">
    <source>
        <dbReference type="Proteomes" id="UP000037035"/>
    </source>
</evidence>
<dbReference type="EMBL" id="LAVV01007432">
    <property type="protein sequence ID" value="KNZ55954.1"/>
    <property type="molecule type" value="Genomic_DNA"/>
</dbReference>
<gene>
    <name evidence="2" type="ORF">VP01_2536g1</name>
</gene>
<feature type="region of interest" description="Disordered" evidence="1">
    <location>
        <begin position="100"/>
        <end position="151"/>
    </location>
</feature>
<evidence type="ECO:0000256" key="1">
    <source>
        <dbReference type="SAM" id="MobiDB-lite"/>
    </source>
</evidence>
<proteinExistence type="predicted"/>
<dbReference type="STRING" id="27349.A0A0L6V5G2"/>
<evidence type="ECO:0000313" key="2">
    <source>
        <dbReference type="EMBL" id="KNZ55954.1"/>
    </source>
</evidence>
<name>A0A0L6V5G2_9BASI</name>
<feature type="compositionally biased region" description="Polar residues" evidence="1">
    <location>
        <begin position="250"/>
        <end position="293"/>
    </location>
</feature>
<feature type="compositionally biased region" description="Polar residues" evidence="1">
    <location>
        <begin position="100"/>
        <end position="114"/>
    </location>
</feature>
<accession>A0A0L6V5G2</accession>
<feature type="compositionally biased region" description="Low complexity" evidence="1">
    <location>
        <begin position="120"/>
        <end position="135"/>
    </location>
</feature>
<feature type="compositionally biased region" description="Polar residues" evidence="1">
    <location>
        <begin position="15"/>
        <end position="31"/>
    </location>
</feature>
<feature type="region of interest" description="Disordered" evidence="1">
    <location>
        <begin position="12"/>
        <end position="31"/>
    </location>
</feature>
<feature type="compositionally biased region" description="Low complexity" evidence="1">
    <location>
        <begin position="294"/>
        <end position="307"/>
    </location>
</feature>
<organism evidence="2 3">
    <name type="scientific">Puccinia sorghi</name>
    <dbReference type="NCBI Taxonomy" id="27349"/>
    <lineage>
        <taxon>Eukaryota</taxon>
        <taxon>Fungi</taxon>
        <taxon>Dikarya</taxon>
        <taxon>Basidiomycota</taxon>
        <taxon>Pucciniomycotina</taxon>
        <taxon>Pucciniomycetes</taxon>
        <taxon>Pucciniales</taxon>
        <taxon>Pucciniaceae</taxon>
        <taxon>Puccinia</taxon>
    </lineage>
</organism>
<comment type="caution">
    <text evidence="2">The sequence shown here is derived from an EMBL/GenBank/DDBJ whole genome shotgun (WGS) entry which is preliminary data.</text>
</comment>
<dbReference type="VEuPathDB" id="FungiDB:VP01_2536g1"/>
<keyword evidence="3" id="KW-1185">Reference proteome</keyword>
<sequence>MNLNCLTADSEVISGKNSTNGPNVTKADNTIQLSNPTCSADGVPDQPIASEVELNPNPPTLSANVVKPQVEEIVTADATALPDDAVPGAEILIIDSGSTQLEDNASTKSSQSNLSKKEQPPQTHSTQTVQQSVAQRPVSTLDETSDPAGYIQKTKVVPQDASKAIPITADACQTQPESTTDSTVTNEEGKKDSKGTETTAGAAVDLTPVPPETQEMVAEPEKQGDVAPEASGDPAVTTDASPTADPVNPSIPSSAKASDSTTELPATDNPATATQDPPVTSTETRSLIANEQTPDAAADLAPVLPKAQGLAAESTEASGDSSTKPDNSPVVDSPHPLKHLSQPLSWPILMMRLKPQKILRSTMASSAEAKSELKSGEHAKSDDSNANSIQKPLEKKVGDNLLKVALADATVNNPTLPPKSFLSSYLPAFLDSPPLSSTSVPKPPVDLATTVKVWPGAPAVSNIKREILLPARMKN</sequence>
<feature type="compositionally biased region" description="Basic and acidic residues" evidence="1">
    <location>
        <begin position="369"/>
        <end position="383"/>
    </location>
</feature>
<dbReference type="Proteomes" id="UP000037035">
    <property type="component" value="Unassembled WGS sequence"/>
</dbReference>
<feature type="compositionally biased region" description="Polar residues" evidence="1">
    <location>
        <begin position="315"/>
        <end position="326"/>
    </location>
</feature>
<feature type="region of interest" description="Disordered" evidence="1">
    <location>
        <begin position="362"/>
        <end position="394"/>
    </location>
</feature>
<feature type="compositionally biased region" description="Polar residues" evidence="1">
    <location>
        <begin position="171"/>
        <end position="186"/>
    </location>
</feature>